<dbReference type="AlphaFoldDB" id="A0A368GDZ4"/>
<keyword evidence="2" id="KW-1185">Reference proteome</keyword>
<organism evidence="1 2">
    <name type="scientific">Ancylostoma caninum</name>
    <name type="common">Dog hookworm</name>
    <dbReference type="NCBI Taxonomy" id="29170"/>
    <lineage>
        <taxon>Eukaryota</taxon>
        <taxon>Metazoa</taxon>
        <taxon>Ecdysozoa</taxon>
        <taxon>Nematoda</taxon>
        <taxon>Chromadorea</taxon>
        <taxon>Rhabditida</taxon>
        <taxon>Rhabditina</taxon>
        <taxon>Rhabditomorpha</taxon>
        <taxon>Strongyloidea</taxon>
        <taxon>Ancylostomatidae</taxon>
        <taxon>Ancylostomatinae</taxon>
        <taxon>Ancylostoma</taxon>
    </lineage>
</organism>
<sequence>MVTNKEITTLRSTILIRKSHLEEPWNNRMEEKLSNRS</sequence>
<protein>
    <submittedName>
        <fullName evidence="1">Uncharacterized protein</fullName>
    </submittedName>
</protein>
<accession>A0A368GDZ4</accession>
<name>A0A368GDZ4_ANCCA</name>
<reference evidence="1 2" key="1">
    <citation type="submission" date="2014-10" db="EMBL/GenBank/DDBJ databases">
        <title>Draft genome of the hookworm Ancylostoma caninum.</title>
        <authorList>
            <person name="Mitreva M."/>
        </authorList>
    </citation>
    <scope>NUCLEOTIDE SEQUENCE [LARGE SCALE GENOMIC DNA]</scope>
    <source>
        <strain evidence="1 2">Baltimore</strain>
    </source>
</reference>
<dbReference type="EMBL" id="JOJR01000244">
    <property type="protein sequence ID" value="RCN41235.1"/>
    <property type="molecule type" value="Genomic_DNA"/>
</dbReference>
<comment type="caution">
    <text evidence="1">The sequence shown here is derived from an EMBL/GenBank/DDBJ whole genome shotgun (WGS) entry which is preliminary data.</text>
</comment>
<evidence type="ECO:0000313" key="1">
    <source>
        <dbReference type="EMBL" id="RCN41235.1"/>
    </source>
</evidence>
<proteinExistence type="predicted"/>
<gene>
    <name evidence="1" type="ORF">ANCCAN_12802</name>
</gene>
<dbReference type="Proteomes" id="UP000252519">
    <property type="component" value="Unassembled WGS sequence"/>
</dbReference>
<evidence type="ECO:0000313" key="2">
    <source>
        <dbReference type="Proteomes" id="UP000252519"/>
    </source>
</evidence>